<accession>A0A1S3MJR3</accession>
<feature type="compositionally biased region" description="Basic and acidic residues" evidence="1">
    <location>
        <begin position="458"/>
        <end position="478"/>
    </location>
</feature>
<gene>
    <name evidence="3" type="primary">LOC106573134</name>
</gene>
<dbReference type="KEGG" id="sasa:106573134"/>
<dbReference type="RefSeq" id="XP_014003329.2">
    <property type="nucleotide sequence ID" value="XM_014147854.2"/>
</dbReference>
<feature type="compositionally biased region" description="Basic and acidic residues" evidence="1">
    <location>
        <begin position="409"/>
        <end position="424"/>
    </location>
</feature>
<feature type="region of interest" description="Disordered" evidence="1">
    <location>
        <begin position="409"/>
        <end position="478"/>
    </location>
</feature>
<feature type="region of interest" description="Disordered" evidence="1">
    <location>
        <begin position="135"/>
        <end position="190"/>
    </location>
</feature>
<feature type="compositionally biased region" description="Basic and acidic residues" evidence="1">
    <location>
        <begin position="157"/>
        <end position="181"/>
    </location>
</feature>
<evidence type="ECO:0000313" key="2">
    <source>
        <dbReference type="Proteomes" id="UP001652741"/>
    </source>
</evidence>
<feature type="region of interest" description="Disordered" evidence="1">
    <location>
        <begin position="1"/>
        <end position="83"/>
    </location>
</feature>
<dbReference type="GeneID" id="106573134"/>
<sequence>MVRKVKVSVERKSSPSLSVNAPAAHAHNIPASTSESCEGLPSSSTPCLPPASPSRKKAFLSEPEKAAQTSATSSHTHHPQDVEENKGWVDDCVYEKECSVDKEVIHGEITCHPFSTSLPNQLELNSNCHSPFTVATSKKPDVPKKPQGHSSPAALVLKKELSEEGKGEKGKTSDSDDDGRVLAKGSQDGRAVNMKAMRALAATPGERPGRSILQMLVSPISSKNSIGETLMLSKPPRSTLGKRRTKSFSSADFTRSDGQKLNSFRRLLELKLSVKTLPKLLAKGGQSLDCTAADAEAEQCVNGGGQDINFQDHLGMSGARKFSCPQLGVIEVGVEQSMDEFRYLGAAQAPEMEYENVWYCEEIPEYVILPLGLGSGGTVGTPPDQSDWHNHLYYDNIYEEQELYHPLEKHTEHQQQKHSERSSIDEDVGQMDDGQSEEKDIMVHSLDEDDDTSSSNKGEPEQHGEREADSGAKESKVVHIAREIMSSEYVLSTS</sequence>
<feature type="compositionally biased region" description="Low complexity" evidence="1">
    <location>
        <begin position="14"/>
        <end position="31"/>
    </location>
</feature>
<keyword evidence="2" id="KW-1185">Reference proteome</keyword>
<feature type="compositionally biased region" description="Polar residues" evidence="1">
    <location>
        <begin position="32"/>
        <end position="46"/>
    </location>
</feature>
<protein>
    <submittedName>
        <fullName evidence="3">FYVE, RhoGEF and PH domain-containing protein 6</fullName>
    </submittedName>
</protein>
<name>A0A1S3MJR3_SALSA</name>
<feature type="compositionally biased region" description="Basic and acidic residues" evidence="1">
    <location>
        <begin position="436"/>
        <end position="446"/>
    </location>
</feature>
<proteinExistence type="predicted"/>
<organism evidence="2 3">
    <name type="scientific">Salmo salar</name>
    <name type="common">Atlantic salmon</name>
    <dbReference type="NCBI Taxonomy" id="8030"/>
    <lineage>
        <taxon>Eukaryota</taxon>
        <taxon>Metazoa</taxon>
        <taxon>Chordata</taxon>
        <taxon>Craniata</taxon>
        <taxon>Vertebrata</taxon>
        <taxon>Euteleostomi</taxon>
        <taxon>Actinopterygii</taxon>
        <taxon>Neopterygii</taxon>
        <taxon>Teleostei</taxon>
        <taxon>Protacanthopterygii</taxon>
        <taxon>Salmoniformes</taxon>
        <taxon>Salmonidae</taxon>
        <taxon>Salmoninae</taxon>
        <taxon>Salmo</taxon>
    </lineage>
</organism>
<reference evidence="3" key="1">
    <citation type="submission" date="2025-08" db="UniProtKB">
        <authorList>
            <consortium name="RefSeq"/>
        </authorList>
    </citation>
    <scope>IDENTIFICATION</scope>
</reference>
<evidence type="ECO:0000313" key="3">
    <source>
        <dbReference type="RefSeq" id="XP_014003329.2"/>
    </source>
</evidence>
<dbReference type="AlphaFoldDB" id="A0A1S3MJR3"/>
<feature type="region of interest" description="Disordered" evidence="1">
    <location>
        <begin position="230"/>
        <end position="252"/>
    </location>
</feature>
<evidence type="ECO:0000256" key="1">
    <source>
        <dbReference type="SAM" id="MobiDB-lite"/>
    </source>
</evidence>
<dbReference type="Proteomes" id="UP001652741">
    <property type="component" value="Chromosome ssa16"/>
</dbReference>